<feature type="domain" description="YlxR" evidence="1">
    <location>
        <begin position="9"/>
        <end position="82"/>
    </location>
</feature>
<accession>A0ABN1KJ93</accession>
<dbReference type="PANTHER" id="PTHR34215:SF1">
    <property type="entry name" value="YLXR DOMAIN-CONTAINING PROTEIN"/>
    <property type="match status" value="1"/>
</dbReference>
<dbReference type="InterPro" id="IPR037465">
    <property type="entry name" value="YlxR"/>
</dbReference>
<reference evidence="2 3" key="1">
    <citation type="journal article" date="2019" name="Int. J. Syst. Evol. Microbiol.">
        <title>The Global Catalogue of Microorganisms (GCM) 10K type strain sequencing project: providing services to taxonomists for standard genome sequencing and annotation.</title>
        <authorList>
            <consortium name="The Broad Institute Genomics Platform"/>
            <consortium name="The Broad Institute Genome Sequencing Center for Infectious Disease"/>
            <person name="Wu L."/>
            <person name="Ma J."/>
        </authorList>
    </citation>
    <scope>NUCLEOTIDE SEQUENCE [LARGE SCALE GENOMIC DNA]</scope>
    <source>
        <strain evidence="2 3">JCM 1417</strain>
    </source>
</reference>
<dbReference type="RefSeq" id="WP_343823989.1">
    <property type="nucleotide sequence ID" value="NZ_BAAACI010000001.1"/>
</dbReference>
<evidence type="ECO:0000313" key="2">
    <source>
        <dbReference type="EMBL" id="GAA0768470.1"/>
    </source>
</evidence>
<dbReference type="Pfam" id="PF04296">
    <property type="entry name" value="YlxR"/>
    <property type="match status" value="1"/>
</dbReference>
<dbReference type="InterPro" id="IPR007393">
    <property type="entry name" value="YlxR_dom"/>
</dbReference>
<keyword evidence="3" id="KW-1185">Reference proteome</keyword>
<sequence>MKVKKIPQRMCTGCMEMKPKKELIRVVKNKENEISIDLHGKKPGRGAYICRNIECLEKAVKTKRLERNLETKINDEIYDKLKEEIVNAE</sequence>
<evidence type="ECO:0000313" key="3">
    <source>
        <dbReference type="Proteomes" id="UP001501047"/>
    </source>
</evidence>
<dbReference type="NCBIfam" id="NF047356">
    <property type="entry name" value="RNA_bind_RnpM"/>
    <property type="match status" value="1"/>
</dbReference>
<name>A0ABN1KJ93_CLOSU</name>
<dbReference type="InterPro" id="IPR035931">
    <property type="entry name" value="YlxR-like_sf"/>
</dbReference>
<dbReference type="SUPFAM" id="SSF64376">
    <property type="entry name" value="YlxR-like"/>
    <property type="match status" value="1"/>
</dbReference>
<dbReference type="PANTHER" id="PTHR34215">
    <property type="entry name" value="BLL0784 PROTEIN"/>
    <property type="match status" value="1"/>
</dbReference>
<dbReference type="CDD" id="cd00279">
    <property type="entry name" value="YlxR"/>
    <property type="match status" value="1"/>
</dbReference>
<proteinExistence type="predicted"/>
<gene>
    <name evidence="2" type="ORF">GCM10008908_08860</name>
</gene>
<evidence type="ECO:0000259" key="1">
    <source>
        <dbReference type="Pfam" id="PF04296"/>
    </source>
</evidence>
<dbReference type="EMBL" id="BAAACI010000001">
    <property type="protein sequence ID" value="GAA0768470.1"/>
    <property type="molecule type" value="Genomic_DNA"/>
</dbReference>
<comment type="caution">
    <text evidence="2">The sequence shown here is derived from an EMBL/GenBank/DDBJ whole genome shotgun (WGS) entry which is preliminary data.</text>
</comment>
<organism evidence="2 3">
    <name type="scientific">Clostridium subterminale</name>
    <dbReference type="NCBI Taxonomy" id="1550"/>
    <lineage>
        <taxon>Bacteria</taxon>
        <taxon>Bacillati</taxon>
        <taxon>Bacillota</taxon>
        <taxon>Clostridia</taxon>
        <taxon>Eubacteriales</taxon>
        <taxon>Clostridiaceae</taxon>
        <taxon>Clostridium</taxon>
    </lineage>
</organism>
<dbReference type="Gene3D" id="3.30.1230.10">
    <property type="entry name" value="YlxR-like"/>
    <property type="match status" value="1"/>
</dbReference>
<dbReference type="Proteomes" id="UP001501047">
    <property type="component" value="Unassembled WGS sequence"/>
</dbReference>
<protein>
    <submittedName>
        <fullName evidence="2">YlxR family protein</fullName>
    </submittedName>
</protein>